<dbReference type="Pfam" id="PF23854">
    <property type="entry name" value="DUF7217"/>
    <property type="match status" value="1"/>
</dbReference>
<dbReference type="STRING" id="1792290.MSP8886_00619"/>
<dbReference type="EMBL" id="FLOB01000001">
    <property type="protein sequence ID" value="SBS26490.1"/>
    <property type="molecule type" value="Genomic_DNA"/>
</dbReference>
<evidence type="ECO:0000313" key="2">
    <source>
        <dbReference type="EMBL" id="SBS26490.1"/>
    </source>
</evidence>
<dbReference type="AlphaFoldDB" id="A0A1A8T305"/>
<organism evidence="2 3">
    <name type="scientific">Marinomonas spartinae</name>
    <dbReference type="NCBI Taxonomy" id="1792290"/>
    <lineage>
        <taxon>Bacteria</taxon>
        <taxon>Pseudomonadati</taxon>
        <taxon>Pseudomonadota</taxon>
        <taxon>Gammaproteobacteria</taxon>
        <taxon>Oceanospirillales</taxon>
        <taxon>Oceanospirillaceae</taxon>
        <taxon>Marinomonas</taxon>
    </lineage>
</organism>
<dbReference type="InterPro" id="IPR055641">
    <property type="entry name" value="DUF7217"/>
</dbReference>
<accession>A0A1A8T305</accession>
<reference evidence="2 3" key="1">
    <citation type="submission" date="2016-06" db="EMBL/GenBank/DDBJ databases">
        <authorList>
            <person name="Kjaerup R.B."/>
            <person name="Dalgaard T.S."/>
            <person name="Juul-Madsen H.R."/>
        </authorList>
    </citation>
    <scope>NUCLEOTIDE SEQUENCE [LARGE SCALE GENOMIC DNA]</scope>
    <source>
        <strain evidence="2 3">CECT 8886</strain>
    </source>
</reference>
<proteinExistence type="predicted"/>
<feature type="domain" description="DUF7217" evidence="1">
    <location>
        <begin position="62"/>
        <end position="290"/>
    </location>
</feature>
<evidence type="ECO:0000313" key="3">
    <source>
        <dbReference type="Proteomes" id="UP000092544"/>
    </source>
</evidence>
<gene>
    <name evidence="2" type="ORF">MSP8886_00619</name>
</gene>
<evidence type="ECO:0000259" key="1">
    <source>
        <dbReference type="Pfam" id="PF23854"/>
    </source>
</evidence>
<protein>
    <submittedName>
        <fullName evidence="2">Ogr/Delta-like zinc finger</fullName>
    </submittedName>
</protein>
<dbReference type="RefSeq" id="WP_175365254.1">
    <property type="nucleotide sequence ID" value="NZ_FLOB01000001.1"/>
</dbReference>
<keyword evidence="3" id="KW-1185">Reference proteome</keyword>
<name>A0A1A8T305_9GAMM</name>
<sequence>MQTHGVFKGIANNMHKYGHFMSLRVVCPNCKSTGVIAHNNEVSEDMDGLFLIDLYCHCHNPDCYASFVVQAGHGLQSATTTKATATGSQAAQLKIRLQKYLPAEGETIDPALAATRPNAAKVQNCITALDNYGQGANVLNAHVQQRLESFLDDMNVAAAVKEIDSVINDAPPSCTNIKTIAGTLAGATDRYLNAASSALDELDQGITDYDAGDMERPSFEALLDRIAGDLTSSIAGVTGLVSNEVQKVEEMYKIHKQMARSFSVQALIQDDCVRPYLVQLAGPQLSQVLVDDFNVSDLIEQA</sequence>
<dbReference type="Proteomes" id="UP000092544">
    <property type="component" value="Unassembled WGS sequence"/>
</dbReference>